<dbReference type="Proteomes" id="UP001604277">
    <property type="component" value="Unassembled WGS sequence"/>
</dbReference>
<feature type="region of interest" description="Disordered" evidence="1">
    <location>
        <begin position="72"/>
        <end position="220"/>
    </location>
</feature>
<organism evidence="2 3">
    <name type="scientific">Forsythia ovata</name>
    <dbReference type="NCBI Taxonomy" id="205694"/>
    <lineage>
        <taxon>Eukaryota</taxon>
        <taxon>Viridiplantae</taxon>
        <taxon>Streptophyta</taxon>
        <taxon>Embryophyta</taxon>
        <taxon>Tracheophyta</taxon>
        <taxon>Spermatophyta</taxon>
        <taxon>Magnoliopsida</taxon>
        <taxon>eudicotyledons</taxon>
        <taxon>Gunneridae</taxon>
        <taxon>Pentapetalae</taxon>
        <taxon>asterids</taxon>
        <taxon>lamiids</taxon>
        <taxon>Lamiales</taxon>
        <taxon>Oleaceae</taxon>
        <taxon>Forsythieae</taxon>
        <taxon>Forsythia</taxon>
    </lineage>
</organism>
<protein>
    <submittedName>
        <fullName evidence="2">Uncharacterized protein</fullName>
    </submittedName>
</protein>
<dbReference type="EMBL" id="JBFOLJ010000001">
    <property type="protein sequence ID" value="KAL2559264.1"/>
    <property type="molecule type" value="Genomic_DNA"/>
</dbReference>
<feature type="compositionally biased region" description="Basic and acidic residues" evidence="1">
    <location>
        <begin position="210"/>
        <end position="220"/>
    </location>
</feature>
<dbReference type="AlphaFoldDB" id="A0ABD1XBG3"/>
<feature type="compositionally biased region" description="Acidic residues" evidence="1">
    <location>
        <begin position="138"/>
        <end position="153"/>
    </location>
</feature>
<sequence length="220" mass="23930">MKFIDCLLESKTTTHHPEIRCSRRGAANAKAADVPPATTPPQPPVVLPLSSAALPLLSPPVPSFSAPQPIAVANEVPSTTANPTQVTSQGEFDEDTSSDHGSESQCSSESNDSSRESPQTEHLEEEQQKSGSDFVYENVEEDEESMNEEDDNLSAEKSVSVRLLRAQKGKHKIDERSNVADLPTEHQNVGHPSSDVPTSATHPHLFEQSLLRKEKVSEDE</sequence>
<feature type="compositionally biased region" description="Basic and acidic residues" evidence="1">
    <location>
        <begin position="112"/>
        <end position="128"/>
    </location>
</feature>
<keyword evidence="3" id="KW-1185">Reference proteome</keyword>
<comment type="caution">
    <text evidence="2">The sequence shown here is derived from an EMBL/GenBank/DDBJ whole genome shotgun (WGS) entry which is preliminary data.</text>
</comment>
<name>A0ABD1XBG3_9LAMI</name>
<feature type="region of interest" description="Disordered" evidence="1">
    <location>
        <begin position="14"/>
        <end position="45"/>
    </location>
</feature>
<feature type="compositionally biased region" description="Polar residues" evidence="1">
    <location>
        <begin position="76"/>
        <end position="90"/>
    </location>
</feature>
<gene>
    <name evidence="2" type="ORF">Fot_04003</name>
</gene>
<evidence type="ECO:0000313" key="2">
    <source>
        <dbReference type="EMBL" id="KAL2559264.1"/>
    </source>
</evidence>
<proteinExistence type="predicted"/>
<evidence type="ECO:0000313" key="3">
    <source>
        <dbReference type="Proteomes" id="UP001604277"/>
    </source>
</evidence>
<evidence type="ECO:0000256" key="1">
    <source>
        <dbReference type="SAM" id="MobiDB-lite"/>
    </source>
</evidence>
<feature type="compositionally biased region" description="Low complexity" evidence="1">
    <location>
        <begin position="26"/>
        <end position="36"/>
    </location>
</feature>
<reference evidence="3" key="1">
    <citation type="submission" date="2024-07" db="EMBL/GenBank/DDBJ databases">
        <title>Two chromosome-level genome assemblies of Korean endemic species Abeliophyllum distichum and Forsythia ovata (Oleaceae).</title>
        <authorList>
            <person name="Jang H."/>
        </authorList>
    </citation>
    <scope>NUCLEOTIDE SEQUENCE [LARGE SCALE GENOMIC DNA]</scope>
</reference>
<feature type="compositionally biased region" description="Polar residues" evidence="1">
    <location>
        <begin position="185"/>
        <end position="201"/>
    </location>
</feature>
<accession>A0ABD1XBG3</accession>